<gene>
    <name evidence="1" type="ORF">P186_1568</name>
</gene>
<keyword evidence="2" id="KW-1185">Reference proteome</keyword>
<reference evidence="1 2" key="1">
    <citation type="journal article" date="2012" name="J. Bacteriol.">
        <title>Complete genome sequence of strain 1860, a crenarchaeon of the genus pyrobaculum able to grow with various electron acceptors.</title>
        <authorList>
            <person name="Mardanov A.V."/>
            <person name="Gumerov V.M."/>
            <person name="Slobodkina G.B."/>
            <person name="Beletsky A.V."/>
            <person name="Bonch-Osmolovskaya E.A."/>
            <person name="Ravin N.V."/>
            <person name="Skryabin K.G."/>
        </authorList>
    </citation>
    <scope>NUCLEOTIDE SEQUENCE [LARGE SCALE GENOMIC DNA]</scope>
    <source>
        <strain evidence="1 2">1860</strain>
    </source>
</reference>
<dbReference type="STRING" id="1104324.P186_1568"/>
<accession>G7VFI1</accession>
<organism evidence="1 2">
    <name type="scientific">Pyrobaculum ferrireducens</name>
    <dbReference type="NCBI Taxonomy" id="1104324"/>
    <lineage>
        <taxon>Archaea</taxon>
        <taxon>Thermoproteota</taxon>
        <taxon>Thermoprotei</taxon>
        <taxon>Thermoproteales</taxon>
        <taxon>Thermoproteaceae</taxon>
        <taxon>Pyrobaculum</taxon>
    </lineage>
</organism>
<dbReference type="BioCyc" id="PSP1104324:GJSN-1540-MONOMER"/>
<dbReference type="SUPFAM" id="SSF140663">
    <property type="entry name" value="TTHA0068-like"/>
    <property type="match status" value="1"/>
</dbReference>
<evidence type="ECO:0000313" key="2">
    <source>
        <dbReference type="Proteomes" id="UP000005867"/>
    </source>
</evidence>
<protein>
    <recommendedName>
        <fullName evidence="3">DUF309 domain-containing protein</fullName>
    </recommendedName>
</protein>
<proteinExistence type="predicted"/>
<dbReference type="InterPro" id="IPR005500">
    <property type="entry name" value="DUF309"/>
</dbReference>
<dbReference type="Proteomes" id="UP000005867">
    <property type="component" value="Chromosome"/>
</dbReference>
<dbReference type="HOGENOM" id="CLU_1465195_0_0_2"/>
<dbReference type="AlphaFoldDB" id="G7VFI1"/>
<dbReference type="OrthoDB" id="28179at2157"/>
<evidence type="ECO:0000313" key="1">
    <source>
        <dbReference type="EMBL" id="AET32987.1"/>
    </source>
</evidence>
<evidence type="ECO:0008006" key="3">
    <source>
        <dbReference type="Google" id="ProtNLM"/>
    </source>
</evidence>
<name>G7VFI1_9CREN</name>
<dbReference type="RefSeq" id="WP_014288813.1">
    <property type="nucleotide sequence ID" value="NC_016645.1"/>
</dbReference>
<dbReference type="EMBL" id="CP003098">
    <property type="protein sequence ID" value="AET32987.1"/>
    <property type="molecule type" value="Genomic_DNA"/>
</dbReference>
<dbReference type="GeneID" id="11596065"/>
<sequence length="174" mass="19861">MRKLLIVENPGYTPAHREELIKKVRAVAPVITVRIATRHLEVDVKTEEDVDAVINKVEKILGGRLLDVVDITFERVEGGVRRFVELFNAERFWEAHNALEDIWRETRNPTLQGLIMLAAAYVKLQEGSLDKFEKLLQEALGLIQEDVECIKAQEVKRKAEAALLNRSLFKITCS</sequence>
<dbReference type="eggNOG" id="arCOG03705">
    <property type="taxonomic scope" value="Archaea"/>
</dbReference>
<dbReference type="Pfam" id="PF03745">
    <property type="entry name" value="DUF309"/>
    <property type="match status" value="1"/>
</dbReference>
<dbReference type="Gene3D" id="1.10.3450.10">
    <property type="entry name" value="TTHA0068-like"/>
    <property type="match status" value="1"/>
</dbReference>
<dbReference type="KEGG" id="pyr:P186_1568"/>
<dbReference type="InterPro" id="IPR023203">
    <property type="entry name" value="TTHA0068_sf"/>
</dbReference>